<comment type="caution">
    <text evidence="2">The sequence shown here is derived from an EMBL/GenBank/DDBJ whole genome shotgun (WGS) entry which is preliminary data.</text>
</comment>
<organism evidence="2 3">
    <name type="scientific">Blomia tropicalis</name>
    <name type="common">Mite</name>
    <dbReference type="NCBI Taxonomy" id="40697"/>
    <lineage>
        <taxon>Eukaryota</taxon>
        <taxon>Metazoa</taxon>
        <taxon>Ecdysozoa</taxon>
        <taxon>Arthropoda</taxon>
        <taxon>Chelicerata</taxon>
        <taxon>Arachnida</taxon>
        <taxon>Acari</taxon>
        <taxon>Acariformes</taxon>
        <taxon>Sarcoptiformes</taxon>
        <taxon>Astigmata</taxon>
        <taxon>Glycyphagoidea</taxon>
        <taxon>Echimyopodidae</taxon>
        <taxon>Blomia</taxon>
    </lineage>
</organism>
<keyword evidence="3" id="KW-1185">Reference proteome</keyword>
<keyword evidence="1" id="KW-0175">Coiled coil</keyword>
<accession>A0A9Q0MH16</accession>
<reference evidence="2" key="1">
    <citation type="submission" date="2022-12" db="EMBL/GenBank/DDBJ databases">
        <title>Genome assemblies of Blomia tropicalis.</title>
        <authorList>
            <person name="Cui Y."/>
        </authorList>
    </citation>
    <scope>NUCLEOTIDE SEQUENCE</scope>
    <source>
        <tissue evidence="2">Adult mites</tissue>
    </source>
</reference>
<sequence>MAEDEVNQSKQSNQQALLLLNQIGDSILPKFKNEVHFTRSNTKERVVHYIDNIYLNIEKLKSELEFESCCPNLNLFSFKLNICLTKLLVRPPMADLSSLQDSVDTIEILNSLYDVYIGSNRKPIDSSFIFLNHFRSEADRILLVAANQFRLYLSHYISIDAPNILNLFISRTCKLVRRILDPDTDLPVLTISVHPLYELIESMLPFRLVLSPIPTSVSSQSISIMFIIEQCAKLIHDILRFLIDKSPISSSIILLVLLQLGTKLITSPINSISTNYQIIKWNNGEFVGKDPRDIRLNALQMIFCHLEKFLCKLEADKEKQTTSDYRKFNCGNHGDLIYKELFQLCKLYIGHKGTDDNEKLTNKIEQANSIVNRLSRLIDVPSKQFVDWFETELSINSVETMKSSKLVQDLMKCAESMKNADETQKDYNFIDASNVFLADPNTAIPMPWHIDVVGSSSSSKTIESDDDEIEIIYEKRVSNLTTQIVESKNDIEKLSHDLESKQVKTSTTDCNRKTIRLEIDDDEEDDNDEKVNIEHPSYKSKRLKMMDLEEETSNEKNDKTMQKMENQMNSVASKQTSKPTINRALILEQINIFQDEILKLETKLSSLIEQMKNIS</sequence>
<gene>
    <name evidence="2" type="ORF">RDWZM_004107</name>
</gene>
<evidence type="ECO:0000313" key="2">
    <source>
        <dbReference type="EMBL" id="KAJ6225562.1"/>
    </source>
</evidence>
<dbReference type="AlphaFoldDB" id="A0A9Q0MH16"/>
<protein>
    <submittedName>
        <fullName evidence="2">Uncharacterized protein</fullName>
    </submittedName>
</protein>
<dbReference type="Proteomes" id="UP001142055">
    <property type="component" value="Chromosome 1"/>
</dbReference>
<proteinExistence type="predicted"/>
<evidence type="ECO:0000256" key="1">
    <source>
        <dbReference type="SAM" id="Coils"/>
    </source>
</evidence>
<feature type="coiled-coil region" evidence="1">
    <location>
        <begin position="477"/>
        <end position="504"/>
    </location>
</feature>
<evidence type="ECO:0000313" key="3">
    <source>
        <dbReference type="Proteomes" id="UP001142055"/>
    </source>
</evidence>
<name>A0A9Q0MH16_BLOTA</name>
<dbReference type="EMBL" id="JAPWDV010000001">
    <property type="protein sequence ID" value="KAJ6225562.1"/>
    <property type="molecule type" value="Genomic_DNA"/>
</dbReference>